<dbReference type="InterPro" id="IPR006084">
    <property type="entry name" value="XPG/Rad2"/>
</dbReference>
<dbReference type="EMBL" id="CAJPEX010001893">
    <property type="protein sequence ID" value="CAG0920157.1"/>
    <property type="molecule type" value="Genomic_DNA"/>
</dbReference>
<evidence type="ECO:0000256" key="9">
    <source>
        <dbReference type="ARBA" id="ARBA00022842"/>
    </source>
</evidence>
<evidence type="ECO:0000313" key="16">
    <source>
        <dbReference type="Proteomes" id="UP000678499"/>
    </source>
</evidence>
<evidence type="ECO:0000256" key="13">
    <source>
        <dbReference type="SAM" id="MobiDB-lite"/>
    </source>
</evidence>
<dbReference type="InterPro" id="IPR006085">
    <property type="entry name" value="XPG_DNA_repair_N"/>
</dbReference>
<comment type="cofactor">
    <cofactor evidence="1">
        <name>Mg(2+)</name>
        <dbReference type="ChEBI" id="CHEBI:18420"/>
    </cofactor>
</comment>
<evidence type="ECO:0000313" key="15">
    <source>
        <dbReference type="EMBL" id="CAD7280005.1"/>
    </source>
</evidence>
<evidence type="ECO:0000256" key="10">
    <source>
        <dbReference type="ARBA" id="ARBA00023204"/>
    </source>
</evidence>
<feature type="compositionally biased region" description="Low complexity" evidence="13">
    <location>
        <begin position="992"/>
        <end position="1007"/>
    </location>
</feature>
<dbReference type="PRINTS" id="PR00066">
    <property type="entry name" value="XRODRMPGMNTG"/>
</dbReference>
<dbReference type="GO" id="GO:0016788">
    <property type="term" value="F:hydrolase activity, acting on ester bonds"/>
    <property type="evidence" value="ECO:0007669"/>
    <property type="project" value="InterPro"/>
</dbReference>
<keyword evidence="4" id="KW-0540">Nuclease</keyword>
<keyword evidence="12" id="KW-0175">Coiled coil</keyword>
<feature type="region of interest" description="Disordered" evidence="13">
    <location>
        <begin position="311"/>
        <end position="338"/>
    </location>
</feature>
<dbReference type="GO" id="GO:0004520">
    <property type="term" value="F:DNA endonuclease activity"/>
    <property type="evidence" value="ECO:0007669"/>
    <property type="project" value="TreeGrafter"/>
</dbReference>
<dbReference type="InterPro" id="IPR036279">
    <property type="entry name" value="5-3_exonuclease_C_sf"/>
</dbReference>
<dbReference type="SMART" id="SM00484">
    <property type="entry name" value="XPGI"/>
    <property type="match status" value="1"/>
</dbReference>
<evidence type="ECO:0000256" key="4">
    <source>
        <dbReference type="ARBA" id="ARBA00022722"/>
    </source>
</evidence>
<dbReference type="GO" id="GO:0046872">
    <property type="term" value="F:metal ion binding"/>
    <property type="evidence" value="ECO:0007669"/>
    <property type="project" value="UniProtKB-KW"/>
</dbReference>
<accession>A0A7R9GGS0</accession>
<dbReference type="Pfam" id="PF00867">
    <property type="entry name" value="XPG_I"/>
    <property type="match status" value="1"/>
</dbReference>
<feature type="region of interest" description="Disordered" evidence="13">
    <location>
        <begin position="953"/>
        <end position="1052"/>
    </location>
</feature>
<evidence type="ECO:0000259" key="14">
    <source>
        <dbReference type="PROSITE" id="PS50058"/>
    </source>
</evidence>
<dbReference type="SMART" id="SM00485">
    <property type="entry name" value="XPGN"/>
    <property type="match status" value="1"/>
</dbReference>
<feature type="compositionally biased region" description="Basic and acidic residues" evidence="13">
    <location>
        <begin position="1112"/>
        <end position="1127"/>
    </location>
</feature>
<dbReference type="SMART" id="SM00279">
    <property type="entry name" value="HhH2"/>
    <property type="match status" value="1"/>
</dbReference>
<evidence type="ECO:0000256" key="3">
    <source>
        <dbReference type="ARBA" id="ARBA00005283"/>
    </source>
</evidence>
<dbReference type="InterPro" id="IPR029060">
    <property type="entry name" value="PIN-like_dom_sf"/>
</dbReference>
<dbReference type="GO" id="GO:0005634">
    <property type="term" value="C:nucleus"/>
    <property type="evidence" value="ECO:0007669"/>
    <property type="project" value="UniProtKB-SubCell"/>
</dbReference>
<dbReference type="GO" id="GO:0003697">
    <property type="term" value="F:single-stranded DNA binding"/>
    <property type="evidence" value="ECO:0007669"/>
    <property type="project" value="InterPro"/>
</dbReference>
<dbReference type="Proteomes" id="UP000678499">
    <property type="component" value="Unassembled WGS sequence"/>
</dbReference>
<keyword evidence="9" id="KW-0460">Magnesium</keyword>
<comment type="similarity">
    <text evidence="3">Belongs to the XPG/RAD2 endonuclease family. XPG subfamily.</text>
</comment>
<dbReference type="AlphaFoldDB" id="A0A7R9GGS0"/>
<dbReference type="PRINTS" id="PR00853">
    <property type="entry name" value="XPGRADSUPER"/>
</dbReference>
<feature type="region of interest" description="Disordered" evidence="13">
    <location>
        <begin position="1081"/>
        <end position="1147"/>
    </location>
</feature>
<dbReference type="SUPFAM" id="SSF47807">
    <property type="entry name" value="5' to 3' exonuclease, C-terminal subdomain"/>
    <property type="match status" value="1"/>
</dbReference>
<dbReference type="InterPro" id="IPR019974">
    <property type="entry name" value="XPG_CS"/>
</dbReference>
<dbReference type="InterPro" id="IPR015898">
    <property type="entry name" value="G-protein_gamma-like_dom"/>
</dbReference>
<dbReference type="InterPro" id="IPR008918">
    <property type="entry name" value="HhH2"/>
</dbReference>
<dbReference type="Gene3D" id="3.40.50.1010">
    <property type="entry name" value="5'-nuclease"/>
    <property type="match status" value="2"/>
</dbReference>
<feature type="region of interest" description="Disordered" evidence="13">
    <location>
        <begin position="623"/>
        <end position="642"/>
    </location>
</feature>
<keyword evidence="7" id="KW-0227">DNA damage</keyword>
<dbReference type="SUPFAM" id="SSF88723">
    <property type="entry name" value="PIN domain-like"/>
    <property type="match status" value="1"/>
</dbReference>
<keyword evidence="8" id="KW-0378">Hydrolase</keyword>
<gene>
    <name evidence="15" type="ORF">NMOB1V02_LOCUS7669</name>
</gene>
<feature type="compositionally biased region" description="Acidic residues" evidence="13">
    <location>
        <begin position="454"/>
        <end position="463"/>
    </location>
</feature>
<dbReference type="PROSITE" id="PS50058">
    <property type="entry name" value="G_PROTEIN_GAMMA"/>
    <property type="match status" value="1"/>
</dbReference>
<dbReference type="PANTHER" id="PTHR16171:SF7">
    <property type="entry name" value="DNA REPAIR PROTEIN RAD2"/>
    <property type="match status" value="1"/>
</dbReference>
<keyword evidence="16" id="KW-1185">Reference proteome</keyword>
<reference evidence="15" key="1">
    <citation type="submission" date="2020-11" db="EMBL/GenBank/DDBJ databases">
        <authorList>
            <person name="Tran Van P."/>
        </authorList>
    </citation>
    <scope>NUCLEOTIDE SEQUENCE</scope>
</reference>
<feature type="domain" description="G protein gamma" evidence="14">
    <location>
        <begin position="670"/>
        <end position="735"/>
    </location>
</feature>
<sequence>MGVTGLWGVLEPVCKPISLEALENKTLAVDVSIWLHQAIKGFRDKRGQTVANAHLLGLFHRICKLMMYRIKPVFVFDGGVPLLKTQTMAARRKRKDVAAQSAQEKGREVLQNYLKQHAVNAALGKPAPELPTKPKEKDVFALPDTFQALCSKSESESEAEASSDEETRNPAFFNINIHDVDVESDAFRALPAPVRHEILLDLKDTRKTNSWNRLHEMPKEFEQFSSYQIGRLLKRRQVQETLDEVVNEIGSERMSFGTSEEDQERKQLMWGSRVASDDALRIAWIETVAPKKLKKENNSIKIEAEETISPAAKSPINERSSEIPFGNESAKKSNISSLKDSAQKVNYSEPKKFPKSQPELNLSSDDDDFVEVEIEPKKLLEDDLFADVFTSSSAGQIAAMDAIFSKLVSQSKPGTLKVTENKPSALKTVPELGREETRQPAKPSQIHLSSSDEYSSEESEDSDSSCSDAMPVASNGSVEADGSIASHHFCEGQIEEDELSVSCEDAVVTSAIDTEKVVDAEVDFVEVDDSSADTFQRETPVVSSEASPAAKADQAVEDVVILGDSAVDVVMVSSPTPKAEVPDDVTEKNSQPSSKSDGVETTDSSKVSSSIQLERPLVSEALTNKTEASSPSKPFSSALVDASNSPSKTLLAYSPKKSQETYQSRFTEEERKKLEEIKSILERERASLSLDMGKVDRMAASISDQVYLEAQELLRLFGVPFITAPLEAEAQCAFLDIHNLTQGTITDDSDIWLFGGRRVYKNFFNPDKTVQYFEMPVITQRLGLKRDELINFAILCGSDYCEGLQGVGAVVALELLGRFPGDGTAKLEKMKEWWSEEQDATEACLRRLKAATIPEEFPSRMVIDAYMNPKVDDSTEKFTFSVPDLDGLREFMRAKIGWPSAKTDETLLPVLKRMDLFGKQTRIDSYFAVNPMQPPKVASARVQRAIDALLNPSAHAEVSTEPRPRSHAKKSVKRRPTAELNLSEDDDDDENPSGAPVGVPSSSRGPGYNIGLDAMEESDLISETSGNSREKAAPKRRRATVSRPKQPIPIPSDPIRARIARRLIAASAAAQVARRDTRINASLMDGDAGSKSSNREPRQKRRPIVPSYTKPKTVDELKAEREEEKAASRKRAAAILNASDVKKPKIE</sequence>
<dbReference type="GO" id="GO:0007186">
    <property type="term" value="P:G protein-coupled receptor signaling pathway"/>
    <property type="evidence" value="ECO:0007669"/>
    <property type="project" value="InterPro"/>
</dbReference>
<evidence type="ECO:0000256" key="5">
    <source>
        <dbReference type="ARBA" id="ARBA00022723"/>
    </source>
</evidence>
<feature type="region of interest" description="Disordered" evidence="13">
    <location>
        <begin position="574"/>
        <end position="617"/>
    </location>
</feature>
<dbReference type="PROSITE" id="PS00841">
    <property type="entry name" value="XPG_1"/>
    <property type="match status" value="1"/>
</dbReference>
<dbReference type="GO" id="GO:0006289">
    <property type="term" value="P:nucleotide-excision repair"/>
    <property type="evidence" value="ECO:0007669"/>
    <property type="project" value="InterPro"/>
</dbReference>
<dbReference type="EMBL" id="OA883930">
    <property type="protein sequence ID" value="CAD7280005.1"/>
    <property type="molecule type" value="Genomic_DNA"/>
</dbReference>
<dbReference type="CDD" id="cd09904">
    <property type="entry name" value="H3TH_XPG"/>
    <property type="match status" value="1"/>
</dbReference>
<feature type="compositionally biased region" description="Acidic residues" evidence="13">
    <location>
        <begin position="982"/>
        <end position="991"/>
    </location>
</feature>
<feature type="compositionally biased region" description="Polar residues" evidence="13">
    <location>
        <begin position="588"/>
        <end position="612"/>
    </location>
</feature>
<evidence type="ECO:0000256" key="6">
    <source>
        <dbReference type="ARBA" id="ARBA00022759"/>
    </source>
</evidence>
<evidence type="ECO:0000256" key="7">
    <source>
        <dbReference type="ARBA" id="ARBA00022763"/>
    </source>
</evidence>
<dbReference type="Pfam" id="PF00752">
    <property type="entry name" value="XPG_N"/>
    <property type="match status" value="1"/>
</dbReference>
<protein>
    <recommendedName>
        <fullName evidence="14">G protein gamma domain-containing protein</fullName>
    </recommendedName>
</protein>
<name>A0A7R9GGS0_9CRUS</name>
<evidence type="ECO:0000256" key="2">
    <source>
        <dbReference type="ARBA" id="ARBA00004123"/>
    </source>
</evidence>
<organism evidence="15">
    <name type="scientific">Notodromas monacha</name>
    <dbReference type="NCBI Taxonomy" id="399045"/>
    <lineage>
        <taxon>Eukaryota</taxon>
        <taxon>Metazoa</taxon>
        <taxon>Ecdysozoa</taxon>
        <taxon>Arthropoda</taxon>
        <taxon>Crustacea</taxon>
        <taxon>Oligostraca</taxon>
        <taxon>Ostracoda</taxon>
        <taxon>Podocopa</taxon>
        <taxon>Podocopida</taxon>
        <taxon>Cypridocopina</taxon>
        <taxon>Cypridoidea</taxon>
        <taxon>Cyprididae</taxon>
        <taxon>Notodromas</taxon>
    </lineage>
</organism>
<dbReference type="InterPro" id="IPR006086">
    <property type="entry name" value="XPG-I_dom"/>
</dbReference>
<dbReference type="OrthoDB" id="31113at2759"/>
<evidence type="ECO:0000256" key="11">
    <source>
        <dbReference type="ARBA" id="ARBA00023242"/>
    </source>
</evidence>
<dbReference type="PANTHER" id="PTHR16171">
    <property type="entry name" value="DNA REPAIR PROTEIN COMPLEMENTING XP-G CELLS-RELATED"/>
    <property type="match status" value="1"/>
</dbReference>
<keyword evidence="10" id="KW-0234">DNA repair</keyword>
<feature type="region of interest" description="Disordered" evidence="13">
    <location>
        <begin position="414"/>
        <end position="478"/>
    </location>
</feature>
<proteinExistence type="inferred from homology"/>
<keyword evidence="11" id="KW-0539">Nucleus</keyword>
<evidence type="ECO:0000256" key="1">
    <source>
        <dbReference type="ARBA" id="ARBA00001946"/>
    </source>
</evidence>
<feature type="compositionally biased region" description="Polar residues" evidence="13">
    <location>
        <begin position="623"/>
        <end position="635"/>
    </location>
</feature>
<dbReference type="Gene3D" id="1.10.150.20">
    <property type="entry name" value="5' to 3' exonuclease, C-terminal subdomain"/>
    <property type="match status" value="1"/>
</dbReference>
<dbReference type="InterPro" id="IPR001044">
    <property type="entry name" value="XPG/Rad2_eukaryotes"/>
</dbReference>
<feature type="coiled-coil region" evidence="12">
    <location>
        <begin position="664"/>
        <end position="691"/>
    </location>
</feature>
<dbReference type="CDD" id="cd09868">
    <property type="entry name" value="PIN_XPG_RAD2"/>
    <property type="match status" value="2"/>
</dbReference>
<evidence type="ECO:0000256" key="12">
    <source>
        <dbReference type="SAM" id="Coils"/>
    </source>
</evidence>
<dbReference type="PROSITE" id="PS00842">
    <property type="entry name" value="XPG_2"/>
    <property type="match status" value="1"/>
</dbReference>
<evidence type="ECO:0000256" key="8">
    <source>
        <dbReference type="ARBA" id="ARBA00022801"/>
    </source>
</evidence>
<keyword evidence="6" id="KW-0255">Endonuclease</keyword>
<keyword evidence="5" id="KW-0479">Metal-binding</keyword>
<feature type="compositionally biased region" description="Basic residues" evidence="13">
    <location>
        <begin position="965"/>
        <end position="975"/>
    </location>
</feature>
<comment type="subcellular location">
    <subcellularLocation>
        <location evidence="2">Nucleus</location>
    </subcellularLocation>
</comment>